<name>A0ACD3YD24_9GAMM</name>
<accession>A0ACD3YD24</accession>
<sequence>MNRILTASRNVSSMPKIIDKAGFDKKLQIPSKNKEHTAAFVENGVQTFDLPRYVVPHGYKFLKSLNKDQYRLIAESGEGSETVYLVELRFRKDIIFGKTTCTQIKVWRTREPEHRNAIRDLPRTFFQNLLEVHSIVVTDEEQTMDGKGFWADMILWAFSQKYHVYASDGGEMDRPLTLIKDTEDFYNHWDKFCWGFDTDIHTHRLVVISKDSLSE</sequence>
<evidence type="ECO:0000313" key="1">
    <source>
        <dbReference type="EMBL" id="UNH41023.1"/>
    </source>
</evidence>
<evidence type="ECO:0000313" key="2">
    <source>
        <dbReference type="Proteomes" id="UP000829420"/>
    </source>
</evidence>
<dbReference type="EMBL" id="CP093257">
    <property type="protein sequence ID" value="UNH41023.1"/>
    <property type="molecule type" value="Genomic_DNA"/>
</dbReference>
<protein>
    <submittedName>
        <fullName evidence="1">Uncharacterized protein</fullName>
    </submittedName>
</protein>
<proteinExistence type="predicted"/>
<reference evidence="1" key="1">
    <citation type="submission" date="2022-03" db="EMBL/GenBank/DDBJ databases">
        <title>ESBL-producing Moellerella wisconsensis and Escherichia marmotae isolated from wild game meat.</title>
        <authorList>
            <person name="Biggel M."/>
        </authorList>
    </citation>
    <scope>NUCLEOTIDE SEQUENCE</scope>
    <source>
        <strain evidence="1">W1</strain>
    </source>
</reference>
<keyword evidence="1" id="KW-0614">Plasmid</keyword>
<geneLocation type="plasmid" evidence="1 2">
    <name>pW1-b</name>
</geneLocation>
<dbReference type="Proteomes" id="UP000829420">
    <property type="component" value="Plasmid pW1-b"/>
</dbReference>
<gene>
    <name evidence="1" type="ORF">MNY70_18295</name>
</gene>
<organism evidence="1 2">
    <name type="scientific">Moellerella wisconsensis</name>
    <dbReference type="NCBI Taxonomy" id="158849"/>
    <lineage>
        <taxon>Bacteria</taxon>
        <taxon>Pseudomonadati</taxon>
        <taxon>Pseudomonadota</taxon>
        <taxon>Gammaproteobacteria</taxon>
        <taxon>Enterobacterales</taxon>
        <taxon>Morganellaceae</taxon>
        <taxon>Moellerella</taxon>
    </lineage>
</organism>
<keyword evidence="2" id="KW-1185">Reference proteome</keyword>